<accession>A0A518GDC0</accession>
<keyword evidence="2" id="KW-1185">Reference proteome</keyword>
<dbReference type="RefSeq" id="WP_145082813.1">
    <property type="nucleotide sequence ID" value="NZ_CP036298.1"/>
</dbReference>
<evidence type="ECO:0000313" key="2">
    <source>
        <dbReference type="Proteomes" id="UP000318017"/>
    </source>
</evidence>
<dbReference type="InterPro" id="IPR036485">
    <property type="entry name" value="Glu_synth_asu_C_sf"/>
</dbReference>
<dbReference type="OrthoDB" id="287000at2"/>
<evidence type="ECO:0000313" key="1">
    <source>
        <dbReference type="EMBL" id="QDV26589.1"/>
    </source>
</evidence>
<proteinExistence type="predicted"/>
<dbReference type="SUPFAM" id="SSF69336">
    <property type="entry name" value="Alpha subunit of glutamate synthase, C-terminal domain"/>
    <property type="match status" value="1"/>
</dbReference>
<dbReference type="GO" id="GO:0016491">
    <property type="term" value="F:oxidoreductase activity"/>
    <property type="evidence" value="ECO:0007669"/>
    <property type="project" value="InterPro"/>
</dbReference>
<dbReference type="KEGG" id="ahel:Q31a_49630"/>
<sequence length="220" mass="22372">MSSSEFSNEISLQNMTSEDLAARLRVCVAEQNVVLQADPQRKLNAVGAGTTLPLNLEIEGTVGDFVGLLSAEASYKISGNVGDCCGHSMLSGAISVQGAAGESLGAYAAGGFIFVLGKAGGSCGLGLRGADVFVRSTVGNRAGVAMQSGTLVLGNGAGDELGLGMQGGVIYVRGEVKSIAECVRGVRLKDADALRLSLLLARAGIKSDGKDFKAFRAKGV</sequence>
<dbReference type="PANTHER" id="PTHR39673">
    <property type="entry name" value="TUNGSTEN FORMYLMETHANOFURAN DEHYDROGENASE, SUBUNIT C (FWDC)"/>
    <property type="match status" value="1"/>
</dbReference>
<dbReference type="PANTHER" id="PTHR39673:SF5">
    <property type="entry name" value="TUNGSTEN-CONTAINING FORMYLMETHANOFURAN DEHYDROGENASE 2 SUBUNIT C"/>
    <property type="match status" value="1"/>
</dbReference>
<organism evidence="1 2">
    <name type="scientific">Aureliella helgolandensis</name>
    <dbReference type="NCBI Taxonomy" id="2527968"/>
    <lineage>
        <taxon>Bacteria</taxon>
        <taxon>Pseudomonadati</taxon>
        <taxon>Planctomycetota</taxon>
        <taxon>Planctomycetia</taxon>
        <taxon>Pirellulales</taxon>
        <taxon>Pirellulaceae</taxon>
        <taxon>Aureliella</taxon>
    </lineage>
</organism>
<dbReference type="Gene3D" id="2.160.20.60">
    <property type="entry name" value="Glutamate synthase, alpha subunit, C-terminal domain"/>
    <property type="match status" value="1"/>
</dbReference>
<dbReference type="AlphaFoldDB" id="A0A518GDC0"/>
<dbReference type="EMBL" id="CP036298">
    <property type="protein sequence ID" value="QDV26589.1"/>
    <property type="molecule type" value="Genomic_DNA"/>
</dbReference>
<dbReference type="Proteomes" id="UP000318017">
    <property type="component" value="Chromosome"/>
</dbReference>
<reference evidence="1 2" key="1">
    <citation type="submission" date="2019-02" db="EMBL/GenBank/DDBJ databases">
        <title>Deep-cultivation of Planctomycetes and their phenomic and genomic characterization uncovers novel biology.</title>
        <authorList>
            <person name="Wiegand S."/>
            <person name="Jogler M."/>
            <person name="Boedeker C."/>
            <person name="Pinto D."/>
            <person name="Vollmers J."/>
            <person name="Rivas-Marin E."/>
            <person name="Kohn T."/>
            <person name="Peeters S.H."/>
            <person name="Heuer A."/>
            <person name="Rast P."/>
            <person name="Oberbeckmann S."/>
            <person name="Bunk B."/>
            <person name="Jeske O."/>
            <person name="Meyerdierks A."/>
            <person name="Storesund J.E."/>
            <person name="Kallscheuer N."/>
            <person name="Luecker S."/>
            <person name="Lage O.M."/>
            <person name="Pohl T."/>
            <person name="Merkel B.J."/>
            <person name="Hornburger P."/>
            <person name="Mueller R.-W."/>
            <person name="Bruemmer F."/>
            <person name="Labrenz M."/>
            <person name="Spormann A.M."/>
            <person name="Op den Camp H."/>
            <person name="Overmann J."/>
            <person name="Amann R."/>
            <person name="Jetten M.S.M."/>
            <person name="Mascher T."/>
            <person name="Medema M.H."/>
            <person name="Devos D.P."/>
            <person name="Kaster A.-K."/>
            <person name="Ovreas L."/>
            <person name="Rohde M."/>
            <person name="Galperin M.Y."/>
            <person name="Jogler C."/>
        </authorList>
    </citation>
    <scope>NUCLEOTIDE SEQUENCE [LARGE SCALE GENOMIC DNA]</scope>
    <source>
        <strain evidence="1 2">Q31a</strain>
    </source>
</reference>
<gene>
    <name evidence="1" type="ORF">Q31a_49630</name>
</gene>
<protein>
    <submittedName>
        <fullName evidence="1">GXGXG motif protein</fullName>
    </submittedName>
</protein>
<name>A0A518GDC0_9BACT</name>